<proteinExistence type="predicted"/>
<dbReference type="CDD" id="cd03794">
    <property type="entry name" value="GT4_WbuB-like"/>
    <property type="match status" value="1"/>
</dbReference>
<organism evidence="2 3">
    <name type="scientific">Bacteroides fragilis str. 3976T8</name>
    <dbReference type="NCBI Taxonomy" id="1339314"/>
    <lineage>
        <taxon>Bacteria</taxon>
        <taxon>Pseudomonadati</taxon>
        <taxon>Bacteroidota</taxon>
        <taxon>Bacteroidia</taxon>
        <taxon>Bacteroidales</taxon>
        <taxon>Bacteroidaceae</taxon>
        <taxon>Bacteroides</taxon>
    </lineage>
</organism>
<gene>
    <name evidence="2" type="ORF">M123_3989</name>
</gene>
<dbReference type="SUPFAM" id="SSF53756">
    <property type="entry name" value="UDP-Glycosyltransferase/glycogen phosphorylase"/>
    <property type="match status" value="1"/>
</dbReference>
<sequence length="409" mass="46938">MNILLINHYAGYPNLGMEYRPYYLSKEWVRMGHQVRVLAANYSHLRIKQPLDSFSVIDGIHYRWISAGRYSGNGAKRVCSMFGFVLKLRLYFRNYLDGFIPDLVIASSTYPLDIYPAHKIAQYYHAKLIYEVHDLWPLSPIEIGGYSKYHPFIALLQKAENDAYKFSDKVISLLPNACSHMVSHGMDANKFVYIPNGYDPEEWTSQCDLSPLHMQFISELKNKGKKVIGYAGGHAKSNALDYLLDAMKIVFDKNQNIVCLLVGNGQEKARLVERVQKECIKNIYFLDPVPKKEIPELLNQMDILYIGWEKNPLYRFGISPNKLIDYMMSRKPILHSVCAANDWVKEADCGITVDAESPREIAAGIIKMFSFTNAELISKGCRGRKFAEENLSYPFLAKKIVEEYINNRV</sequence>
<comment type="caution">
    <text evidence="2">The sequence shown here is derived from an EMBL/GenBank/DDBJ whole genome shotgun (WGS) entry which is preliminary data.</text>
</comment>
<dbReference type="Proteomes" id="UP000020938">
    <property type="component" value="Unassembled WGS sequence"/>
</dbReference>
<dbReference type="InterPro" id="IPR028098">
    <property type="entry name" value="Glyco_trans_4-like_N"/>
</dbReference>
<protein>
    <submittedName>
        <fullName evidence="2">Glycosyl transferases group 1 family protein</fullName>
    </submittedName>
</protein>
<dbReference type="EMBL" id="JGDS01000064">
    <property type="protein sequence ID" value="EXZ71698.1"/>
    <property type="molecule type" value="Genomic_DNA"/>
</dbReference>
<reference evidence="2 3" key="1">
    <citation type="submission" date="2014-02" db="EMBL/GenBank/DDBJ databases">
        <authorList>
            <person name="Sears C."/>
            <person name="Carroll K."/>
            <person name="Sack B.R."/>
            <person name="Qadri F."/>
            <person name="Myers L.L."/>
            <person name="Chung G.-T."/>
            <person name="Escheverria P."/>
            <person name="Fraser C.M."/>
            <person name="Sadzewicz L."/>
            <person name="Shefchek K.A."/>
            <person name="Tallon L."/>
            <person name="Das S.P."/>
            <person name="Daugherty S."/>
            <person name="Mongodin E.F."/>
        </authorList>
    </citation>
    <scope>NUCLEOTIDE SEQUENCE [LARGE SCALE GENOMIC DNA]</scope>
    <source>
        <strain evidence="2 3">3976T8</strain>
    </source>
</reference>
<dbReference type="PATRIC" id="fig|1339314.3.peg.4139"/>
<dbReference type="RefSeq" id="WP_032598906.1">
    <property type="nucleotide sequence ID" value="NZ_JGDS01000064.1"/>
</dbReference>
<dbReference type="PANTHER" id="PTHR12526:SF622">
    <property type="entry name" value="GLYCOSYLTRANSFERASE (GROUP I)"/>
    <property type="match status" value="1"/>
</dbReference>
<accession>A0A016ARG3</accession>
<dbReference type="GO" id="GO:0016757">
    <property type="term" value="F:glycosyltransferase activity"/>
    <property type="evidence" value="ECO:0007669"/>
    <property type="project" value="UniProtKB-ARBA"/>
</dbReference>
<dbReference type="Gene3D" id="3.40.50.2000">
    <property type="entry name" value="Glycogen Phosphorylase B"/>
    <property type="match status" value="2"/>
</dbReference>
<name>A0A016ARG3_BACFG</name>
<dbReference type="Pfam" id="PF13439">
    <property type="entry name" value="Glyco_transf_4"/>
    <property type="match status" value="1"/>
</dbReference>
<dbReference type="AlphaFoldDB" id="A0A016ARG3"/>
<evidence type="ECO:0000313" key="3">
    <source>
        <dbReference type="Proteomes" id="UP000020938"/>
    </source>
</evidence>
<evidence type="ECO:0000313" key="2">
    <source>
        <dbReference type="EMBL" id="EXZ71698.1"/>
    </source>
</evidence>
<feature type="domain" description="Glycosyltransferase subfamily 4-like N-terminal" evidence="1">
    <location>
        <begin position="16"/>
        <end position="201"/>
    </location>
</feature>
<dbReference type="PANTHER" id="PTHR12526">
    <property type="entry name" value="GLYCOSYLTRANSFERASE"/>
    <property type="match status" value="1"/>
</dbReference>
<keyword evidence="2" id="KW-0808">Transferase</keyword>
<evidence type="ECO:0000259" key="1">
    <source>
        <dbReference type="Pfam" id="PF13439"/>
    </source>
</evidence>
<dbReference type="Pfam" id="PF13692">
    <property type="entry name" value="Glyco_trans_1_4"/>
    <property type="match status" value="1"/>
</dbReference>